<dbReference type="GO" id="GO:0022904">
    <property type="term" value="P:respiratory electron transport chain"/>
    <property type="evidence" value="ECO:0007669"/>
    <property type="project" value="TreeGrafter"/>
</dbReference>
<dbReference type="Gene3D" id="3.30.70.2190">
    <property type="match status" value="1"/>
</dbReference>
<evidence type="ECO:0000259" key="6">
    <source>
        <dbReference type="PROSITE" id="PS51387"/>
    </source>
</evidence>
<dbReference type="InterPro" id="IPR016166">
    <property type="entry name" value="FAD-bd_PCMH"/>
</dbReference>
<organism evidence="7 8">
    <name type="scientific">Aestuariivirga litoralis</name>
    <dbReference type="NCBI Taxonomy" id="2650924"/>
    <lineage>
        <taxon>Bacteria</taxon>
        <taxon>Pseudomonadati</taxon>
        <taxon>Pseudomonadota</taxon>
        <taxon>Alphaproteobacteria</taxon>
        <taxon>Hyphomicrobiales</taxon>
        <taxon>Aestuariivirgaceae</taxon>
        <taxon>Aestuariivirga</taxon>
    </lineage>
</organism>
<dbReference type="Gene3D" id="3.30.70.2740">
    <property type="match status" value="1"/>
</dbReference>
<dbReference type="InterPro" id="IPR016164">
    <property type="entry name" value="FAD-linked_Oxase-like_C"/>
</dbReference>
<evidence type="ECO:0000256" key="3">
    <source>
        <dbReference type="ARBA" id="ARBA00022630"/>
    </source>
</evidence>
<dbReference type="InterPro" id="IPR016167">
    <property type="entry name" value="FAD-bd_PCMH_sub1"/>
</dbReference>
<keyword evidence="3" id="KW-0285">Flavoprotein</keyword>
<comment type="cofactor">
    <cofactor evidence="1">
        <name>FAD</name>
        <dbReference type="ChEBI" id="CHEBI:57692"/>
    </cofactor>
</comment>
<feature type="domain" description="FAD-binding PCMH-type" evidence="6">
    <location>
        <begin position="34"/>
        <end position="213"/>
    </location>
</feature>
<accession>A0A2W2B4U8</accession>
<proteinExistence type="inferred from homology"/>
<dbReference type="AlphaFoldDB" id="A0A2W2B4U8"/>
<dbReference type="InterPro" id="IPR051264">
    <property type="entry name" value="FAD-oxidored/transferase_4"/>
</dbReference>
<dbReference type="InterPro" id="IPR006094">
    <property type="entry name" value="Oxid_FAD_bind_N"/>
</dbReference>
<dbReference type="InterPro" id="IPR036318">
    <property type="entry name" value="FAD-bd_PCMH-like_sf"/>
</dbReference>
<keyword evidence="8" id="KW-1185">Reference proteome</keyword>
<dbReference type="Pfam" id="PF02913">
    <property type="entry name" value="FAD-oxidase_C"/>
    <property type="match status" value="1"/>
</dbReference>
<dbReference type="PROSITE" id="PS51387">
    <property type="entry name" value="FAD_PCMH"/>
    <property type="match status" value="1"/>
</dbReference>
<evidence type="ECO:0000256" key="1">
    <source>
        <dbReference type="ARBA" id="ARBA00001974"/>
    </source>
</evidence>
<protein>
    <submittedName>
        <fullName evidence="7">FAD-binding oxidoreductase</fullName>
    </submittedName>
</protein>
<name>A0A2W2B4U8_9HYPH</name>
<comment type="similarity">
    <text evidence="2">Belongs to the FAD-binding oxidoreductase/transferase type 4 family.</text>
</comment>
<dbReference type="InterPro" id="IPR016169">
    <property type="entry name" value="FAD-bd_PCMH_sub2"/>
</dbReference>
<dbReference type="RefSeq" id="WP_111200289.1">
    <property type="nucleotide sequence ID" value="NZ_QKVK01000016.1"/>
</dbReference>
<gene>
    <name evidence="7" type="ORF">DK847_19850</name>
</gene>
<dbReference type="Pfam" id="PF01565">
    <property type="entry name" value="FAD_binding_4"/>
    <property type="match status" value="1"/>
</dbReference>
<dbReference type="Gene3D" id="3.30.465.10">
    <property type="match status" value="1"/>
</dbReference>
<dbReference type="InterPro" id="IPR016171">
    <property type="entry name" value="Vanillyl_alc_oxidase_C-sub2"/>
</dbReference>
<dbReference type="FunFam" id="1.10.45.10:FF:000001">
    <property type="entry name" value="D-lactate dehydrogenase mitochondrial"/>
    <property type="match status" value="1"/>
</dbReference>
<dbReference type="GO" id="GO:0071949">
    <property type="term" value="F:FAD binding"/>
    <property type="evidence" value="ECO:0007669"/>
    <property type="project" value="InterPro"/>
</dbReference>
<reference evidence="8" key="1">
    <citation type="submission" date="2018-06" db="EMBL/GenBank/DDBJ databases">
        <title>Aestuariibacter litoralis strain KCTC 52945T.</title>
        <authorList>
            <person name="Li X."/>
            <person name="Salam N."/>
            <person name="Li J.-L."/>
            <person name="Chen Y.-M."/>
            <person name="Yang Z.-W."/>
            <person name="Zhang L.-Y."/>
            <person name="Han M.-X."/>
            <person name="Xiao M."/>
            <person name="Li W.-J."/>
        </authorList>
    </citation>
    <scope>NUCLEOTIDE SEQUENCE [LARGE SCALE GENOMIC DNA]</scope>
    <source>
        <strain evidence="8">KCTC 52945</strain>
    </source>
</reference>
<dbReference type="InterPro" id="IPR004113">
    <property type="entry name" value="FAD-bd_oxidored_4_C"/>
</dbReference>
<keyword evidence="5" id="KW-0560">Oxidoreductase</keyword>
<evidence type="ECO:0000313" key="7">
    <source>
        <dbReference type="EMBL" id="PZF75108.1"/>
    </source>
</evidence>
<dbReference type="Proteomes" id="UP000248795">
    <property type="component" value="Unassembled WGS sequence"/>
</dbReference>
<evidence type="ECO:0000256" key="5">
    <source>
        <dbReference type="ARBA" id="ARBA00023002"/>
    </source>
</evidence>
<dbReference type="Gene3D" id="1.10.45.10">
    <property type="entry name" value="Vanillyl-alcohol Oxidase, Chain A, domain 4"/>
    <property type="match status" value="1"/>
</dbReference>
<dbReference type="PANTHER" id="PTHR43716:SF1">
    <property type="entry name" value="D-2-HYDROXYGLUTARATE DEHYDROGENASE, MITOCHONDRIAL"/>
    <property type="match status" value="1"/>
</dbReference>
<evidence type="ECO:0000256" key="2">
    <source>
        <dbReference type="ARBA" id="ARBA00008000"/>
    </source>
</evidence>
<evidence type="ECO:0000256" key="4">
    <source>
        <dbReference type="ARBA" id="ARBA00022827"/>
    </source>
</evidence>
<dbReference type="SUPFAM" id="SSF55103">
    <property type="entry name" value="FAD-linked oxidases, C-terminal domain"/>
    <property type="match status" value="1"/>
</dbReference>
<dbReference type="PANTHER" id="PTHR43716">
    <property type="entry name" value="D-2-HYDROXYGLUTARATE DEHYDROGENASE, MITOCHONDRIAL"/>
    <property type="match status" value="1"/>
</dbReference>
<dbReference type="SUPFAM" id="SSF56176">
    <property type="entry name" value="FAD-binding/transporter-associated domain-like"/>
    <property type="match status" value="1"/>
</dbReference>
<dbReference type="Gene3D" id="3.30.43.10">
    <property type="entry name" value="Uridine Diphospho-n-acetylenolpyruvylglucosamine Reductase, domain 2"/>
    <property type="match status" value="1"/>
</dbReference>
<evidence type="ECO:0000313" key="8">
    <source>
        <dbReference type="Proteomes" id="UP000248795"/>
    </source>
</evidence>
<keyword evidence="4" id="KW-0274">FAD</keyword>
<comment type="caution">
    <text evidence="7">The sequence shown here is derived from an EMBL/GenBank/DDBJ whole genome shotgun (WGS) entry which is preliminary data.</text>
</comment>
<dbReference type="GO" id="GO:0016491">
    <property type="term" value="F:oxidoreductase activity"/>
    <property type="evidence" value="ECO:0007669"/>
    <property type="project" value="UniProtKB-KW"/>
</dbReference>
<dbReference type="EMBL" id="QKVK01000016">
    <property type="protein sequence ID" value="PZF75108.1"/>
    <property type="molecule type" value="Genomic_DNA"/>
</dbReference>
<sequence>MSLLADLRAALGDAAVLEGEAMGAKSSSDMSLTGTSPPRALLRPRTTEEVATALRLCNAAGVPVIAQGGMTGLAGGANPTGSEIAISLELIRGIEEVDTASATMVVKAGTPLEDCQRAAADAGLFLALDLGSRGSCTVGGNLSTNAGGIRVIRYGMAREQVLGLEAVLADGTVISSMNRMLKNNAGYDLKHLFIGSEGTLGLITRAVLRLHPPPGEITTMLCAVESYDHVVALLRRAQGTLGGIVAFEAMWRDYFQFNADALKLRFFEADHPFWVIIESTMAAGAIEAFLAAALEEGLIADALIAQSHAQSRQIWSVRDGHPIEALPNLLNFDVSLPIGAIGDYAVACTAALKQRWPEAHVSFYGHVGDSNVHICVSTLYRPGEDMHSVDDIVYGVLGRYHGSISAEHGIGTLKRPYLHLSRSPAELALMRTLKQALDPRGILNPGKVV</sequence>